<dbReference type="RefSeq" id="WP_254014032.1">
    <property type="nucleotide sequence ID" value="NZ_JAMZMM010000308.1"/>
</dbReference>
<protein>
    <submittedName>
        <fullName evidence="1">Uncharacterized protein</fullName>
    </submittedName>
</protein>
<name>A0AAE3GWS5_9CYAN</name>
<sequence>MSHESLAISVELYAMRSAGKAIAKRKPEERLRSILKEDRVDPFVET</sequence>
<organism evidence="1 2">
    <name type="scientific">Limnofasciculus baicalensis BBK-W-15</name>
    <dbReference type="NCBI Taxonomy" id="2699891"/>
    <lineage>
        <taxon>Bacteria</taxon>
        <taxon>Bacillati</taxon>
        <taxon>Cyanobacteriota</taxon>
        <taxon>Cyanophyceae</taxon>
        <taxon>Coleofasciculales</taxon>
        <taxon>Coleofasciculaceae</taxon>
        <taxon>Limnofasciculus</taxon>
        <taxon>Limnofasciculus baicalensis</taxon>
    </lineage>
</organism>
<dbReference type="EMBL" id="JAMZMM010000308">
    <property type="protein sequence ID" value="MCP2731288.1"/>
    <property type="molecule type" value="Genomic_DNA"/>
</dbReference>
<reference evidence="1" key="1">
    <citation type="submission" date="2022-06" db="EMBL/GenBank/DDBJ databases">
        <title>New cyanobacteria of genus Symplocastrum in benthos of Lake Baikal.</title>
        <authorList>
            <person name="Sorokovikova E."/>
            <person name="Tikhonova I."/>
            <person name="Krasnopeev A."/>
            <person name="Evseev P."/>
            <person name="Gladkikh A."/>
            <person name="Belykh O."/>
        </authorList>
    </citation>
    <scope>NUCLEOTIDE SEQUENCE</scope>
    <source>
        <strain evidence="1">BBK-W-15</strain>
    </source>
</reference>
<evidence type="ECO:0000313" key="2">
    <source>
        <dbReference type="Proteomes" id="UP001204953"/>
    </source>
</evidence>
<gene>
    <name evidence="1" type="ORF">NJ959_22955</name>
</gene>
<dbReference type="Proteomes" id="UP001204953">
    <property type="component" value="Unassembled WGS sequence"/>
</dbReference>
<dbReference type="AlphaFoldDB" id="A0AAE3GWS5"/>
<accession>A0AAE3GWS5</accession>
<keyword evidence="2" id="KW-1185">Reference proteome</keyword>
<proteinExistence type="predicted"/>
<comment type="caution">
    <text evidence="1">The sequence shown here is derived from an EMBL/GenBank/DDBJ whole genome shotgun (WGS) entry which is preliminary data.</text>
</comment>
<evidence type="ECO:0000313" key="1">
    <source>
        <dbReference type="EMBL" id="MCP2731288.1"/>
    </source>
</evidence>